<sequence length="199" mass="22323">MTILWACPHGSYLLSSFYQLHSSFSRMGASTTKGCSSTSSDHFLPLHSTTGRSSDLLNLNSLPINKTPYPIQHSSPSHFELLSNLNILYNNVNGLRHNPIKLTQLAKFAFNSNTYIIGIMKTNIDSKAVKFIPFNDHYKGFFSDCDDKIKGSGVALLVHEIWLKHLGKIESSNPYYLKATFYFKGILADLVTHSNSEIF</sequence>
<evidence type="ECO:0000313" key="2">
    <source>
        <dbReference type="Proteomes" id="UP000265703"/>
    </source>
</evidence>
<proteinExistence type="predicted"/>
<organism evidence="1 2">
    <name type="scientific">Glomus cerebriforme</name>
    <dbReference type="NCBI Taxonomy" id="658196"/>
    <lineage>
        <taxon>Eukaryota</taxon>
        <taxon>Fungi</taxon>
        <taxon>Fungi incertae sedis</taxon>
        <taxon>Mucoromycota</taxon>
        <taxon>Glomeromycotina</taxon>
        <taxon>Glomeromycetes</taxon>
        <taxon>Glomerales</taxon>
        <taxon>Glomeraceae</taxon>
        <taxon>Glomus</taxon>
    </lineage>
</organism>
<comment type="caution">
    <text evidence="1">The sequence shown here is derived from an EMBL/GenBank/DDBJ whole genome shotgun (WGS) entry which is preliminary data.</text>
</comment>
<dbReference type="Gene3D" id="3.60.10.10">
    <property type="entry name" value="Endonuclease/exonuclease/phosphatase"/>
    <property type="match status" value="1"/>
</dbReference>
<name>A0A397SD00_9GLOM</name>
<dbReference type="EMBL" id="QKYT01000731">
    <property type="protein sequence ID" value="RIA81887.1"/>
    <property type="molecule type" value="Genomic_DNA"/>
</dbReference>
<reference evidence="1 2" key="1">
    <citation type="submission" date="2018-06" db="EMBL/GenBank/DDBJ databases">
        <title>Comparative genomics reveals the genomic features of Rhizophagus irregularis, R. cerebriforme, R. diaphanum and Gigaspora rosea, and their symbiotic lifestyle signature.</title>
        <authorList>
            <person name="Morin E."/>
            <person name="San Clemente H."/>
            <person name="Chen E.C.H."/>
            <person name="De La Providencia I."/>
            <person name="Hainaut M."/>
            <person name="Kuo A."/>
            <person name="Kohler A."/>
            <person name="Murat C."/>
            <person name="Tang N."/>
            <person name="Roy S."/>
            <person name="Loubradou J."/>
            <person name="Henrissat B."/>
            <person name="Grigoriev I.V."/>
            <person name="Corradi N."/>
            <person name="Roux C."/>
            <person name="Martin F.M."/>
        </authorList>
    </citation>
    <scope>NUCLEOTIDE SEQUENCE [LARGE SCALE GENOMIC DNA]</scope>
    <source>
        <strain evidence="1 2">DAOM 227022</strain>
    </source>
</reference>
<dbReference type="Proteomes" id="UP000265703">
    <property type="component" value="Unassembled WGS sequence"/>
</dbReference>
<protein>
    <submittedName>
        <fullName evidence="1">Uncharacterized protein</fullName>
    </submittedName>
</protein>
<evidence type="ECO:0000313" key="1">
    <source>
        <dbReference type="EMBL" id="RIA81887.1"/>
    </source>
</evidence>
<gene>
    <name evidence="1" type="ORF">C1645_836237</name>
</gene>
<dbReference type="OrthoDB" id="2400004at2759"/>
<dbReference type="AlphaFoldDB" id="A0A397SD00"/>
<dbReference type="InterPro" id="IPR036691">
    <property type="entry name" value="Endo/exonu/phosph_ase_sf"/>
</dbReference>
<keyword evidence="2" id="KW-1185">Reference proteome</keyword>
<accession>A0A397SD00</accession>